<comment type="caution">
    <text evidence="1">The sequence shown here is derived from an EMBL/GenBank/DDBJ whole genome shotgun (WGS) entry which is preliminary data.</text>
</comment>
<protein>
    <submittedName>
        <fullName evidence="1">Uncharacterized protein</fullName>
    </submittedName>
</protein>
<organism evidence="1">
    <name type="scientific">marine sediment metagenome</name>
    <dbReference type="NCBI Taxonomy" id="412755"/>
    <lineage>
        <taxon>unclassified sequences</taxon>
        <taxon>metagenomes</taxon>
        <taxon>ecological metagenomes</taxon>
    </lineage>
</organism>
<evidence type="ECO:0000313" key="1">
    <source>
        <dbReference type="EMBL" id="KKL08431.1"/>
    </source>
</evidence>
<gene>
    <name evidence="1" type="ORF">LCGC14_2575920</name>
</gene>
<name>A0A0F9CS16_9ZZZZ</name>
<sequence length="46" mass="5268">MSCDPSCYICGHAIEEHRNGDSECEFEDGCDCICFEERECEEEEGK</sequence>
<dbReference type="EMBL" id="LAZR01042879">
    <property type="protein sequence ID" value="KKL08431.1"/>
    <property type="molecule type" value="Genomic_DNA"/>
</dbReference>
<proteinExistence type="predicted"/>
<dbReference type="AlphaFoldDB" id="A0A0F9CS16"/>
<accession>A0A0F9CS16</accession>
<reference evidence="1" key="1">
    <citation type="journal article" date="2015" name="Nature">
        <title>Complex archaea that bridge the gap between prokaryotes and eukaryotes.</title>
        <authorList>
            <person name="Spang A."/>
            <person name="Saw J.H."/>
            <person name="Jorgensen S.L."/>
            <person name="Zaremba-Niedzwiedzka K."/>
            <person name="Martijn J."/>
            <person name="Lind A.E."/>
            <person name="van Eijk R."/>
            <person name="Schleper C."/>
            <person name="Guy L."/>
            <person name="Ettema T.J."/>
        </authorList>
    </citation>
    <scope>NUCLEOTIDE SEQUENCE</scope>
</reference>